<name>A5D5S0_PELTS</name>
<dbReference type="GO" id="GO:0005524">
    <property type="term" value="F:ATP binding"/>
    <property type="evidence" value="ECO:0007669"/>
    <property type="project" value="UniProtKB-KW"/>
</dbReference>
<gene>
    <name evidence="5" type="primary">ThiF</name>
    <name evidence="5" type="ordered locus">PTH_0244</name>
</gene>
<evidence type="ECO:0000259" key="4">
    <source>
        <dbReference type="Pfam" id="PF00899"/>
    </source>
</evidence>
<dbReference type="GO" id="GO:0004792">
    <property type="term" value="F:thiosulfate-cyanide sulfurtransferase activity"/>
    <property type="evidence" value="ECO:0007669"/>
    <property type="project" value="TreeGrafter"/>
</dbReference>
<keyword evidence="3" id="KW-0067">ATP-binding</keyword>
<reference evidence="6" key="1">
    <citation type="journal article" date="2008" name="Genome Res.">
        <title>The genome of Pelotomaculum thermopropionicum reveals niche-associated evolution in anaerobic microbiota.</title>
        <authorList>
            <person name="Kosaka T."/>
            <person name="Kato S."/>
            <person name="Shimoyama T."/>
            <person name="Ishii S."/>
            <person name="Abe T."/>
            <person name="Watanabe K."/>
        </authorList>
    </citation>
    <scope>NUCLEOTIDE SEQUENCE [LARGE SCALE GENOMIC DNA]</scope>
    <source>
        <strain evidence="6">DSM 13744 / JCM 10971 / SI</strain>
    </source>
</reference>
<keyword evidence="2" id="KW-0547">Nucleotide-binding</keyword>
<dbReference type="AlphaFoldDB" id="A5D5S0"/>
<dbReference type="Pfam" id="PF00899">
    <property type="entry name" value="ThiF"/>
    <property type="match status" value="1"/>
</dbReference>
<dbReference type="SUPFAM" id="SSF69572">
    <property type="entry name" value="Activating enzymes of the ubiquitin-like proteins"/>
    <property type="match status" value="1"/>
</dbReference>
<keyword evidence="1" id="KW-0808">Transferase</keyword>
<dbReference type="CDD" id="cd00757">
    <property type="entry name" value="ThiF_MoeB_HesA_family"/>
    <property type="match status" value="1"/>
</dbReference>
<dbReference type="InterPro" id="IPR045886">
    <property type="entry name" value="ThiF/MoeB/HesA"/>
</dbReference>
<dbReference type="NCBIfam" id="NF004281">
    <property type="entry name" value="PRK05690.1"/>
    <property type="match status" value="1"/>
</dbReference>
<evidence type="ECO:0000256" key="2">
    <source>
        <dbReference type="ARBA" id="ARBA00022741"/>
    </source>
</evidence>
<dbReference type="PANTHER" id="PTHR10953">
    <property type="entry name" value="UBIQUITIN-ACTIVATING ENZYME E1"/>
    <property type="match status" value="1"/>
</dbReference>
<dbReference type="GO" id="GO:0008146">
    <property type="term" value="F:sulfotransferase activity"/>
    <property type="evidence" value="ECO:0007669"/>
    <property type="project" value="TreeGrafter"/>
</dbReference>
<proteinExistence type="predicted"/>
<dbReference type="KEGG" id="pth:PTH_0244"/>
<evidence type="ECO:0000313" key="5">
    <source>
        <dbReference type="EMBL" id="BAF58425.1"/>
    </source>
</evidence>
<sequence>MQLTFTEEQVVRYSRHIILTEVGSRGQKKINAGRVLIIGAGGLGSPVAFYLAAAGVGTLGIIDDDVVDLSNLQRQILHFTEDVGRPKVDSAKEKLLALNPDCNVVSYRERLMAHNILDIIKQYDIIVDGTDNFPTRFLANDACIMAKKPFVYGGVLRFFGQVMTIVPGKGPCFRCIFSEPPPPGAVPTCSEVGILGVLPGTIGLIQATEVLKYLLGIGNLLVGRLMMYDALLMEFRDVQVKRNPDCPVCGDNPTIIDLVDYETPVCSIQRR</sequence>
<dbReference type="GO" id="GO:0008641">
    <property type="term" value="F:ubiquitin-like modifier activating enzyme activity"/>
    <property type="evidence" value="ECO:0007669"/>
    <property type="project" value="InterPro"/>
</dbReference>
<dbReference type="Proteomes" id="UP000006556">
    <property type="component" value="Chromosome"/>
</dbReference>
<feature type="domain" description="THIF-type NAD/FAD binding fold" evidence="4">
    <location>
        <begin position="13"/>
        <end position="248"/>
    </location>
</feature>
<dbReference type="GO" id="GO:0005829">
    <property type="term" value="C:cytosol"/>
    <property type="evidence" value="ECO:0007669"/>
    <property type="project" value="TreeGrafter"/>
</dbReference>
<protein>
    <submittedName>
        <fullName evidence="5">Dinucleotide-utilizing enzymes</fullName>
    </submittedName>
</protein>
<dbReference type="InterPro" id="IPR000594">
    <property type="entry name" value="ThiF_NAD_FAD-bd"/>
</dbReference>
<dbReference type="PANTHER" id="PTHR10953:SF102">
    <property type="entry name" value="ADENYLYLTRANSFERASE AND SULFURTRANSFERASE MOCS3"/>
    <property type="match status" value="1"/>
</dbReference>
<keyword evidence="6" id="KW-1185">Reference proteome</keyword>
<evidence type="ECO:0000313" key="6">
    <source>
        <dbReference type="Proteomes" id="UP000006556"/>
    </source>
</evidence>
<accession>A5D5S0</accession>
<dbReference type="HOGENOM" id="CLU_013325_10_0_9"/>
<dbReference type="eggNOG" id="COG0476">
    <property type="taxonomic scope" value="Bacteria"/>
</dbReference>
<dbReference type="EMBL" id="AP009389">
    <property type="protein sequence ID" value="BAF58425.1"/>
    <property type="molecule type" value="Genomic_DNA"/>
</dbReference>
<dbReference type="GO" id="GO:0016779">
    <property type="term" value="F:nucleotidyltransferase activity"/>
    <property type="evidence" value="ECO:0007669"/>
    <property type="project" value="TreeGrafter"/>
</dbReference>
<dbReference type="FunFam" id="3.40.50.720:FF:000033">
    <property type="entry name" value="Adenylyltransferase and sulfurtransferase MOCS3"/>
    <property type="match status" value="1"/>
</dbReference>
<dbReference type="Gene3D" id="3.40.50.720">
    <property type="entry name" value="NAD(P)-binding Rossmann-like Domain"/>
    <property type="match status" value="1"/>
</dbReference>
<evidence type="ECO:0000256" key="3">
    <source>
        <dbReference type="ARBA" id="ARBA00022840"/>
    </source>
</evidence>
<dbReference type="STRING" id="370438.PTH_0244"/>
<dbReference type="InterPro" id="IPR035985">
    <property type="entry name" value="Ubiquitin-activating_enz"/>
</dbReference>
<organism evidence="5 6">
    <name type="scientific">Pelotomaculum thermopropionicum (strain DSM 13744 / JCM 10971 / SI)</name>
    <dbReference type="NCBI Taxonomy" id="370438"/>
    <lineage>
        <taxon>Bacteria</taxon>
        <taxon>Bacillati</taxon>
        <taxon>Bacillota</taxon>
        <taxon>Clostridia</taxon>
        <taxon>Eubacteriales</taxon>
        <taxon>Desulfotomaculaceae</taxon>
        <taxon>Pelotomaculum</taxon>
    </lineage>
</organism>
<evidence type="ECO:0000256" key="1">
    <source>
        <dbReference type="ARBA" id="ARBA00022679"/>
    </source>
</evidence>